<protein>
    <recommendedName>
        <fullName evidence="2">Small ribosomal subunit protein bS6m</fullName>
    </recommendedName>
    <alternativeName>
        <fullName evidence="3">28S ribosomal protein S6, mitochondrial</fullName>
    </alternativeName>
</protein>
<dbReference type="Pfam" id="PF01250">
    <property type="entry name" value="Ribosomal_S6"/>
    <property type="match status" value="1"/>
</dbReference>
<name>A0A914WF11_9BILA</name>
<evidence type="ECO:0000256" key="3">
    <source>
        <dbReference type="ARBA" id="ARBA00035365"/>
    </source>
</evidence>
<evidence type="ECO:0000256" key="2">
    <source>
        <dbReference type="ARBA" id="ARBA00035170"/>
    </source>
</evidence>
<dbReference type="PANTHER" id="PTHR21011">
    <property type="entry name" value="MITOCHONDRIAL 28S RIBOSOMAL PROTEIN S6"/>
    <property type="match status" value="1"/>
</dbReference>
<organism evidence="4 5">
    <name type="scientific">Plectus sambesii</name>
    <dbReference type="NCBI Taxonomy" id="2011161"/>
    <lineage>
        <taxon>Eukaryota</taxon>
        <taxon>Metazoa</taxon>
        <taxon>Ecdysozoa</taxon>
        <taxon>Nematoda</taxon>
        <taxon>Chromadorea</taxon>
        <taxon>Plectida</taxon>
        <taxon>Plectina</taxon>
        <taxon>Plectoidea</taxon>
        <taxon>Plectidae</taxon>
        <taxon>Plectus</taxon>
    </lineage>
</organism>
<comment type="similarity">
    <text evidence="1">Belongs to the bacterial ribosomal protein bS6 family.</text>
</comment>
<reference evidence="5" key="1">
    <citation type="submission" date="2022-11" db="UniProtKB">
        <authorList>
            <consortium name="WormBaseParasite"/>
        </authorList>
    </citation>
    <scope>IDENTIFICATION</scope>
</reference>
<dbReference type="Gene3D" id="3.30.70.60">
    <property type="match status" value="1"/>
</dbReference>
<dbReference type="InterPro" id="IPR035980">
    <property type="entry name" value="Ribosomal_bS6_sf"/>
</dbReference>
<dbReference type="PANTHER" id="PTHR21011:SF1">
    <property type="entry name" value="SMALL RIBOSOMAL SUBUNIT PROTEIN BS6M"/>
    <property type="match status" value="1"/>
</dbReference>
<dbReference type="SUPFAM" id="SSF54995">
    <property type="entry name" value="Ribosomal protein S6"/>
    <property type="match status" value="1"/>
</dbReference>
<dbReference type="Proteomes" id="UP000887566">
    <property type="component" value="Unplaced"/>
</dbReference>
<evidence type="ECO:0000256" key="1">
    <source>
        <dbReference type="ARBA" id="ARBA00009512"/>
    </source>
</evidence>
<dbReference type="InterPro" id="IPR000529">
    <property type="entry name" value="Ribosomal_bS6"/>
</dbReference>
<proteinExistence type="inferred from homology"/>
<dbReference type="InterPro" id="IPR014717">
    <property type="entry name" value="Transl_elong_EF1B/ribsomal_bS6"/>
</dbReference>
<keyword evidence="4" id="KW-1185">Reference proteome</keyword>
<dbReference type="GO" id="GO:0005763">
    <property type="term" value="C:mitochondrial small ribosomal subunit"/>
    <property type="evidence" value="ECO:0007669"/>
    <property type="project" value="TreeGrafter"/>
</dbReference>
<sequence>MPFYELTLITRNLAKPDLYKTLHRAAKTLLEHGAVIRELQSLGHRDLPHKLSAKQTKESTYSSNYFLISMYMSRDEQTTMNSVLHKDLDILKSKFVKIEPEEQIECTLDEELKPVTQRQSVQDLRQNQKVGHFTRQKIYKRVEKEWRAIPKSFPIAPMRE</sequence>
<dbReference type="WBParaSite" id="PSAMB.scaffold4034size15931.g23286.t1">
    <property type="protein sequence ID" value="PSAMB.scaffold4034size15931.g23286.t1"/>
    <property type="gene ID" value="PSAMB.scaffold4034size15931.g23286"/>
</dbReference>
<dbReference type="GO" id="GO:0003735">
    <property type="term" value="F:structural constituent of ribosome"/>
    <property type="evidence" value="ECO:0007669"/>
    <property type="project" value="InterPro"/>
</dbReference>
<evidence type="ECO:0000313" key="5">
    <source>
        <dbReference type="WBParaSite" id="PSAMB.scaffold4034size15931.g23286.t1"/>
    </source>
</evidence>
<evidence type="ECO:0000313" key="4">
    <source>
        <dbReference type="Proteomes" id="UP000887566"/>
    </source>
</evidence>
<dbReference type="GO" id="GO:0006412">
    <property type="term" value="P:translation"/>
    <property type="evidence" value="ECO:0007669"/>
    <property type="project" value="InterPro"/>
</dbReference>
<accession>A0A914WF11</accession>
<dbReference type="GO" id="GO:0070181">
    <property type="term" value="F:small ribosomal subunit rRNA binding"/>
    <property type="evidence" value="ECO:0007669"/>
    <property type="project" value="TreeGrafter"/>
</dbReference>
<dbReference type="AlphaFoldDB" id="A0A914WF11"/>
<dbReference type="CDD" id="cd15465">
    <property type="entry name" value="bS6_mito"/>
    <property type="match status" value="1"/>
</dbReference>